<keyword evidence="2" id="KW-0813">Transport</keyword>
<evidence type="ECO:0000313" key="9">
    <source>
        <dbReference type="Proteomes" id="UP000284178"/>
    </source>
</evidence>
<dbReference type="GO" id="GO:0009401">
    <property type="term" value="P:phosphoenolpyruvate-dependent sugar phosphotransferase system"/>
    <property type="evidence" value="ECO:0007669"/>
    <property type="project" value="UniProtKB-KW"/>
</dbReference>
<dbReference type="GO" id="GO:0005737">
    <property type="term" value="C:cytoplasm"/>
    <property type="evidence" value="ECO:0007669"/>
    <property type="project" value="UniProtKB-SubCell"/>
</dbReference>
<comment type="caution">
    <text evidence="8">The sequence shown here is derived from an EMBL/GenBank/DDBJ whole genome shotgun (WGS) entry which is preliminary data.</text>
</comment>
<dbReference type="PANTHER" id="PTHR45008">
    <property type="entry name" value="PTS SYSTEM GLUCOSE-SPECIFIC EIIA COMPONENT"/>
    <property type="match status" value="1"/>
</dbReference>
<dbReference type="SUPFAM" id="SSF51261">
    <property type="entry name" value="Duplicated hybrid motif"/>
    <property type="match status" value="1"/>
</dbReference>
<evidence type="ECO:0000256" key="3">
    <source>
        <dbReference type="ARBA" id="ARBA00022597"/>
    </source>
</evidence>
<dbReference type="InterPro" id="IPR011055">
    <property type="entry name" value="Dup_hybrid_motif"/>
</dbReference>
<evidence type="ECO:0000256" key="1">
    <source>
        <dbReference type="ARBA" id="ARBA00004496"/>
    </source>
</evidence>
<gene>
    <name evidence="8" type="ORF">DWY25_04155</name>
</gene>
<protein>
    <submittedName>
        <fullName evidence="8">PTS glucose transporter subunit IIA</fullName>
    </submittedName>
</protein>
<dbReference type="PANTHER" id="PTHR45008:SF1">
    <property type="entry name" value="PTS SYSTEM GLUCOSE-SPECIFIC EIIA COMPONENT"/>
    <property type="match status" value="1"/>
</dbReference>
<evidence type="ECO:0000256" key="6">
    <source>
        <dbReference type="ARBA" id="ARBA00022777"/>
    </source>
</evidence>
<dbReference type="InterPro" id="IPR001127">
    <property type="entry name" value="PTS_EIIA_1_perm"/>
</dbReference>
<keyword evidence="5" id="KW-0598">Phosphotransferase system</keyword>
<proteinExistence type="predicted"/>
<feature type="domain" description="PTS EIIA type-1" evidence="7">
    <location>
        <begin position="29"/>
        <end position="133"/>
    </location>
</feature>
<dbReference type="FunFam" id="2.70.70.10:FF:000001">
    <property type="entry name" value="PTS system glucose-specific IIA component"/>
    <property type="match status" value="1"/>
</dbReference>
<dbReference type="Proteomes" id="UP000284178">
    <property type="component" value="Unassembled WGS sequence"/>
</dbReference>
<evidence type="ECO:0000313" key="8">
    <source>
        <dbReference type="EMBL" id="RGR75939.1"/>
    </source>
</evidence>
<accession>A0A412G594</accession>
<dbReference type="PROSITE" id="PS51093">
    <property type="entry name" value="PTS_EIIA_TYPE_1"/>
    <property type="match status" value="1"/>
</dbReference>
<keyword evidence="6" id="KW-0418">Kinase</keyword>
<dbReference type="GO" id="GO:0016301">
    <property type="term" value="F:kinase activity"/>
    <property type="evidence" value="ECO:0007669"/>
    <property type="project" value="UniProtKB-KW"/>
</dbReference>
<evidence type="ECO:0000259" key="7">
    <source>
        <dbReference type="PROSITE" id="PS51093"/>
    </source>
</evidence>
<keyword evidence="9" id="KW-1185">Reference proteome</keyword>
<name>A0A412G594_9FIRM</name>
<sequence length="159" mass="17597">MMISFLKDRGCKLYAPVNGERIPLEDVPDPVFSQKMMEEGVGFVFESDVVCAPCDGEIMVLMPTKHAFGIKAKNGAEVLVHIGLDTVNLQGEGFTALAKVNEKVKAHQPIIQIDREFMKAHNVNLTTPMVVSNKDQFEVQLTGPQQVSTEDEVLIVKKK</sequence>
<dbReference type="InterPro" id="IPR050890">
    <property type="entry name" value="PTS_EIIA_component"/>
</dbReference>
<evidence type="ECO:0000256" key="4">
    <source>
        <dbReference type="ARBA" id="ARBA00022679"/>
    </source>
</evidence>
<evidence type="ECO:0000256" key="2">
    <source>
        <dbReference type="ARBA" id="ARBA00022448"/>
    </source>
</evidence>
<dbReference type="EMBL" id="QRUP01000003">
    <property type="protein sequence ID" value="RGR75939.1"/>
    <property type="molecule type" value="Genomic_DNA"/>
</dbReference>
<dbReference type="NCBIfam" id="TIGR00830">
    <property type="entry name" value="PTBA"/>
    <property type="match status" value="1"/>
</dbReference>
<dbReference type="AlphaFoldDB" id="A0A412G594"/>
<evidence type="ECO:0000256" key="5">
    <source>
        <dbReference type="ARBA" id="ARBA00022683"/>
    </source>
</evidence>
<keyword evidence="4" id="KW-0808">Transferase</keyword>
<dbReference type="PROSITE" id="PS00371">
    <property type="entry name" value="PTS_EIIA_TYPE_1_HIS"/>
    <property type="match status" value="1"/>
</dbReference>
<dbReference type="Gene3D" id="2.70.70.10">
    <property type="entry name" value="Glucose Permease (Domain IIA)"/>
    <property type="match status" value="1"/>
</dbReference>
<dbReference type="Pfam" id="PF00358">
    <property type="entry name" value="PTS_EIIA_1"/>
    <property type="match status" value="1"/>
</dbReference>
<keyword evidence="3 8" id="KW-0762">Sugar transport</keyword>
<reference evidence="8 9" key="1">
    <citation type="submission" date="2018-08" db="EMBL/GenBank/DDBJ databases">
        <title>A genome reference for cultivated species of the human gut microbiota.</title>
        <authorList>
            <person name="Zou Y."/>
            <person name="Xue W."/>
            <person name="Luo G."/>
        </authorList>
    </citation>
    <scope>NUCLEOTIDE SEQUENCE [LARGE SCALE GENOMIC DNA]</scope>
    <source>
        <strain evidence="8 9">AF24-29</strain>
    </source>
</reference>
<organism evidence="8 9">
    <name type="scientific">Holdemania filiformis</name>
    <dbReference type="NCBI Taxonomy" id="61171"/>
    <lineage>
        <taxon>Bacteria</taxon>
        <taxon>Bacillati</taxon>
        <taxon>Bacillota</taxon>
        <taxon>Erysipelotrichia</taxon>
        <taxon>Erysipelotrichales</taxon>
        <taxon>Erysipelotrichaceae</taxon>
        <taxon>Holdemania</taxon>
    </lineage>
</organism>
<comment type="subcellular location">
    <subcellularLocation>
        <location evidence="1">Cytoplasm</location>
    </subcellularLocation>
</comment>